<organism evidence="1 3">
    <name type="scientific">Frankliniella fusca</name>
    <dbReference type="NCBI Taxonomy" id="407009"/>
    <lineage>
        <taxon>Eukaryota</taxon>
        <taxon>Metazoa</taxon>
        <taxon>Ecdysozoa</taxon>
        <taxon>Arthropoda</taxon>
        <taxon>Hexapoda</taxon>
        <taxon>Insecta</taxon>
        <taxon>Pterygota</taxon>
        <taxon>Neoptera</taxon>
        <taxon>Paraneoptera</taxon>
        <taxon>Thysanoptera</taxon>
        <taxon>Terebrantia</taxon>
        <taxon>Thripoidea</taxon>
        <taxon>Thripidae</taxon>
        <taxon>Frankliniella</taxon>
    </lineage>
</organism>
<sequence>MSGARASKRNHSRDIITPAPSTSGLGLACLPVSPAQLRDLWDYDNKCASLMGAPLRTCSCVENDKSGGISDAELSCIKDTIQTMWEKARVLFEIFCDPKNPDLGFRIRVKPTLPIKLTFKVEDAFYFGWCARSTSQVISPCDHLYQRSPVDLLGYMGGPVSYCNWAAGKQATAKIIRPTSSSVRFLARLECRNLSGGMELLWNYGSEQVMPIPNTWFQEQCCSVLQANKTKRQEKKTA</sequence>
<name>A0AAE1H2A8_9NEOP</name>
<proteinExistence type="predicted"/>
<dbReference type="AlphaFoldDB" id="A0AAE1H2A8"/>
<evidence type="ECO:0000313" key="2">
    <source>
        <dbReference type="EMBL" id="KAK3918002.1"/>
    </source>
</evidence>
<accession>A0AAE1H2A8</accession>
<gene>
    <name evidence="1" type="ORF">KUF71_004814</name>
    <name evidence="2" type="ORF">KUF71_026281</name>
</gene>
<dbReference type="Proteomes" id="UP001219518">
    <property type="component" value="Unassembled WGS sequence"/>
</dbReference>
<evidence type="ECO:0000313" key="3">
    <source>
        <dbReference type="Proteomes" id="UP001219518"/>
    </source>
</evidence>
<dbReference type="PROSITE" id="PS51257">
    <property type="entry name" value="PROKAR_LIPOPROTEIN"/>
    <property type="match status" value="1"/>
</dbReference>
<dbReference type="EMBL" id="JAHWGI010000323">
    <property type="protein sequence ID" value="KAK3913497.1"/>
    <property type="molecule type" value="Genomic_DNA"/>
</dbReference>
<keyword evidence="3" id="KW-1185">Reference proteome</keyword>
<reference evidence="1" key="1">
    <citation type="submission" date="2021-07" db="EMBL/GenBank/DDBJ databases">
        <authorList>
            <person name="Catto M.A."/>
            <person name="Jacobson A."/>
            <person name="Kennedy G."/>
            <person name="Labadie P."/>
            <person name="Hunt B.G."/>
            <person name="Srinivasan R."/>
        </authorList>
    </citation>
    <scope>NUCLEOTIDE SEQUENCE</scope>
    <source>
        <strain evidence="1">PL_HMW_Pooled</strain>
        <tissue evidence="1">Head</tissue>
    </source>
</reference>
<comment type="caution">
    <text evidence="1">The sequence shown here is derived from an EMBL/GenBank/DDBJ whole genome shotgun (WGS) entry which is preliminary data.</text>
</comment>
<reference evidence="1" key="2">
    <citation type="journal article" date="2023" name="BMC Genomics">
        <title>Pest status, molecular evolution, and epigenetic factors derived from the genome assembly of Frankliniella fusca, a thysanopteran phytovirus vector.</title>
        <authorList>
            <person name="Catto M.A."/>
            <person name="Labadie P.E."/>
            <person name="Jacobson A.L."/>
            <person name="Kennedy G.G."/>
            <person name="Srinivasan R."/>
            <person name="Hunt B.G."/>
        </authorList>
    </citation>
    <scope>NUCLEOTIDE SEQUENCE</scope>
    <source>
        <strain evidence="1">PL_HMW_Pooled</strain>
    </source>
</reference>
<evidence type="ECO:0000313" key="1">
    <source>
        <dbReference type="EMBL" id="KAK3913497.1"/>
    </source>
</evidence>
<protein>
    <submittedName>
        <fullName evidence="1">Nucleolar complex protein 2-like protein</fullName>
    </submittedName>
</protein>
<dbReference type="EMBL" id="JAHWGI010000836">
    <property type="protein sequence ID" value="KAK3918002.1"/>
    <property type="molecule type" value="Genomic_DNA"/>
</dbReference>